<evidence type="ECO:0000313" key="2">
    <source>
        <dbReference type="Proteomes" id="UP000235145"/>
    </source>
</evidence>
<evidence type="ECO:0000313" key="1">
    <source>
        <dbReference type="EMBL" id="KAJ0185426.1"/>
    </source>
</evidence>
<comment type="caution">
    <text evidence="1">The sequence shown here is derived from an EMBL/GenBank/DDBJ whole genome shotgun (WGS) entry which is preliminary data.</text>
</comment>
<gene>
    <name evidence="1" type="ORF">LSAT_V11C900494620</name>
</gene>
<dbReference type="Proteomes" id="UP000235145">
    <property type="component" value="Unassembled WGS sequence"/>
</dbReference>
<dbReference type="AlphaFoldDB" id="A0A9R1UE38"/>
<accession>A0A9R1UE38</accession>
<sequence length="133" mass="15309">MENNLYCCTWLLIRLKEALRQGREVSFIVNMHDVVSSCIEHVFPYSYHGYTSKSVLKCISGGTLQPLFWMTSNSYIVSDFEENSSRLTPDARQERAYFLNICWNVFNIDVPQFFGVIGKSTQCTDNNAYHGNS</sequence>
<organism evidence="1 2">
    <name type="scientific">Lactuca sativa</name>
    <name type="common">Garden lettuce</name>
    <dbReference type="NCBI Taxonomy" id="4236"/>
    <lineage>
        <taxon>Eukaryota</taxon>
        <taxon>Viridiplantae</taxon>
        <taxon>Streptophyta</taxon>
        <taxon>Embryophyta</taxon>
        <taxon>Tracheophyta</taxon>
        <taxon>Spermatophyta</taxon>
        <taxon>Magnoliopsida</taxon>
        <taxon>eudicotyledons</taxon>
        <taxon>Gunneridae</taxon>
        <taxon>Pentapetalae</taxon>
        <taxon>asterids</taxon>
        <taxon>campanulids</taxon>
        <taxon>Asterales</taxon>
        <taxon>Asteraceae</taxon>
        <taxon>Cichorioideae</taxon>
        <taxon>Cichorieae</taxon>
        <taxon>Lactucinae</taxon>
        <taxon>Lactuca</taxon>
    </lineage>
</organism>
<keyword evidence="2" id="KW-1185">Reference proteome</keyword>
<protein>
    <submittedName>
        <fullName evidence="1">Uncharacterized protein</fullName>
    </submittedName>
</protein>
<name>A0A9R1UE38_LACSA</name>
<dbReference type="EMBL" id="NBSK02000009">
    <property type="protein sequence ID" value="KAJ0185426.1"/>
    <property type="molecule type" value="Genomic_DNA"/>
</dbReference>
<reference evidence="1 2" key="1">
    <citation type="journal article" date="2017" name="Nat. Commun.">
        <title>Genome assembly with in vitro proximity ligation data and whole-genome triplication in lettuce.</title>
        <authorList>
            <person name="Reyes-Chin-Wo S."/>
            <person name="Wang Z."/>
            <person name="Yang X."/>
            <person name="Kozik A."/>
            <person name="Arikit S."/>
            <person name="Song C."/>
            <person name="Xia L."/>
            <person name="Froenicke L."/>
            <person name="Lavelle D.O."/>
            <person name="Truco M.J."/>
            <person name="Xia R."/>
            <person name="Zhu S."/>
            <person name="Xu C."/>
            <person name="Xu H."/>
            <person name="Xu X."/>
            <person name="Cox K."/>
            <person name="Korf I."/>
            <person name="Meyers B.C."/>
            <person name="Michelmore R.W."/>
        </authorList>
    </citation>
    <scope>NUCLEOTIDE SEQUENCE [LARGE SCALE GENOMIC DNA]</scope>
    <source>
        <strain evidence="2">cv. Salinas</strain>
        <tissue evidence="1">Seedlings</tissue>
    </source>
</reference>
<proteinExistence type="predicted"/>